<dbReference type="AlphaFoldDB" id="A0AAJ1IFA3"/>
<evidence type="ECO:0000256" key="4">
    <source>
        <dbReference type="ARBA" id="ARBA00029440"/>
    </source>
</evidence>
<feature type="domain" description="Dihydroprymidine dehydrogenase" evidence="6">
    <location>
        <begin position="24"/>
        <end position="132"/>
    </location>
</feature>
<dbReference type="GO" id="GO:0016639">
    <property type="term" value="F:oxidoreductase activity, acting on the CH-NH2 group of donors, NAD or NADP as acceptor"/>
    <property type="evidence" value="ECO:0007669"/>
    <property type="project" value="InterPro"/>
</dbReference>
<comment type="pathway">
    <text evidence="4">Amino-acid biosynthesis.</text>
</comment>
<accession>A0AAJ1IFA3</accession>
<evidence type="ECO:0000256" key="3">
    <source>
        <dbReference type="ARBA" id="ARBA00023164"/>
    </source>
</evidence>
<dbReference type="InterPro" id="IPR023753">
    <property type="entry name" value="FAD/NAD-binding_dom"/>
</dbReference>
<keyword evidence="1" id="KW-0028">Amino-acid biosynthesis</keyword>
<dbReference type="SUPFAM" id="SSF46548">
    <property type="entry name" value="alpha-helical ferredoxin"/>
    <property type="match status" value="1"/>
</dbReference>
<name>A0AAJ1IFA3_9SPIO</name>
<dbReference type="InterPro" id="IPR028261">
    <property type="entry name" value="DPD_II"/>
</dbReference>
<dbReference type="PANTHER" id="PTHR43100">
    <property type="entry name" value="GLUTAMATE SYNTHASE [NADPH] SMALL CHAIN"/>
    <property type="match status" value="1"/>
</dbReference>
<dbReference type="InterPro" id="IPR009051">
    <property type="entry name" value="Helical_ferredxn"/>
</dbReference>
<feature type="domain" description="FAD/NAD(P)-binding" evidence="5">
    <location>
        <begin position="146"/>
        <end position="462"/>
    </location>
</feature>
<dbReference type="PRINTS" id="PR00419">
    <property type="entry name" value="ADXRDTASE"/>
</dbReference>
<reference evidence="7 8" key="1">
    <citation type="submission" date="2022-12" db="EMBL/GenBank/DDBJ databases">
        <title>Metagenome assembled genome from gulf of manar.</title>
        <authorList>
            <person name="Kohli P."/>
            <person name="Pk S."/>
            <person name="Venkata Ramana C."/>
            <person name="Sasikala C."/>
        </authorList>
    </citation>
    <scope>NUCLEOTIDE SEQUENCE [LARGE SCALE GENOMIC DNA]</scope>
    <source>
        <strain evidence="7">JB008</strain>
    </source>
</reference>
<evidence type="ECO:0000259" key="6">
    <source>
        <dbReference type="Pfam" id="PF14691"/>
    </source>
</evidence>
<dbReference type="GO" id="GO:0051536">
    <property type="term" value="F:iron-sulfur cluster binding"/>
    <property type="evidence" value="ECO:0007669"/>
    <property type="project" value="InterPro"/>
</dbReference>
<dbReference type="InterPro" id="IPR051394">
    <property type="entry name" value="Glutamate_Synthase"/>
</dbReference>
<evidence type="ECO:0000313" key="8">
    <source>
        <dbReference type="Proteomes" id="UP001221217"/>
    </source>
</evidence>
<dbReference type="Gene3D" id="3.40.50.720">
    <property type="entry name" value="NAD(P)-binding Rossmann-like Domain"/>
    <property type="match status" value="1"/>
</dbReference>
<dbReference type="Gene3D" id="1.10.1060.10">
    <property type="entry name" value="Alpha-helical ferredoxin"/>
    <property type="match status" value="1"/>
</dbReference>
<dbReference type="Pfam" id="PF14691">
    <property type="entry name" value="Fer4_20"/>
    <property type="match status" value="1"/>
</dbReference>
<protein>
    <submittedName>
        <fullName evidence="7">Glutamate synthase subunit beta</fullName>
    </submittedName>
</protein>
<dbReference type="Proteomes" id="UP001221217">
    <property type="component" value="Unassembled WGS sequence"/>
</dbReference>
<proteinExistence type="predicted"/>
<keyword evidence="2" id="KW-0560">Oxidoreductase</keyword>
<dbReference type="InterPro" id="IPR006005">
    <property type="entry name" value="Glut_synth_ssu1"/>
</dbReference>
<dbReference type="InterPro" id="IPR036188">
    <property type="entry name" value="FAD/NAD-bd_sf"/>
</dbReference>
<dbReference type="SUPFAM" id="SSF51971">
    <property type="entry name" value="Nucleotide-binding domain"/>
    <property type="match status" value="2"/>
</dbReference>
<dbReference type="Pfam" id="PF07992">
    <property type="entry name" value="Pyr_redox_2"/>
    <property type="match status" value="1"/>
</dbReference>
<evidence type="ECO:0000259" key="5">
    <source>
        <dbReference type="Pfam" id="PF07992"/>
    </source>
</evidence>
<dbReference type="PANTHER" id="PTHR43100:SF1">
    <property type="entry name" value="GLUTAMATE SYNTHASE [NADPH] SMALL CHAIN"/>
    <property type="match status" value="1"/>
</dbReference>
<evidence type="ECO:0000256" key="2">
    <source>
        <dbReference type="ARBA" id="ARBA00023002"/>
    </source>
</evidence>
<dbReference type="GO" id="GO:0006537">
    <property type="term" value="P:glutamate biosynthetic process"/>
    <property type="evidence" value="ECO:0007669"/>
    <property type="project" value="UniProtKB-KW"/>
</dbReference>
<gene>
    <name evidence="7" type="ORF">PQJ61_16015</name>
</gene>
<keyword evidence="3" id="KW-0314">Glutamate biosynthesis</keyword>
<sequence>MGSERGFLEIDRVDKTYAPVEERIKHYKEFAIRPSIKQLESQGARCMDCGIPYCHAMGCPLGNLIPEWNDLVYKGQWKTAYERLSATSEFPEFTGRICPAPCETSCTMSINSAPVTIQEIELAIIERAFKEGWVVPEPPTIETGKRVAVIGSGPAGLTAASKLRKLGHEVTVFEKSDRIGGLMRYGIPEFKLEKKFIDRRLEIMKAEGVRFETEVSIGEDISADYLRRSFDAILIAVGAGKPRDIPAGGRGLEGIYFAMEYLTKSNKYCEGDMDFGEIISARDKNVLVIGGGDTGSDCVGTAIRQGARSVKQIEIMPKPQEWNEPNNPYWPDWPKTLRTSTSHKEGCERDWGIMTSYFTGMGVNVQRAYLSRVEWAENKFNGRMEMKEIPGSEFDIPVELVLIAAGFVHLEGGELIKALDPRMDPRGNVETNGRGETSIPGVFAAGDAASGASLVVRAMESGRIASESIHEYLLQL</sequence>
<dbReference type="EMBL" id="JAQQAL010000044">
    <property type="protein sequence ID" value="MDC7228268.1"/>
    <property type="molecule type" value="Genomic_DNA"/>
</dbReference>
<comment type="caution">
    <text evidence="7">The sequence shown here is derived from an EMBL/GenBank/DDBJ whole genome shotgun (WGS) entry which is preliminary data.</text>
</comment>
<dbReference type="Gene3D" id="3.50.50.60">
    <property type="entry name" value="FAD/NAD(P)-binding domain"/>
    <property type="match status" value="2"/>
</dbReference>
<organism evidence="7 8">
    <name type="scientific">Candidatus Thalassospirochaeta sargassi</name>
    <dbReference type="NCBI Taxonomy" id="3119039"/>
    <lineage>
        <taxon>Bacteria</taxon>
        <taxon>Pseudomonadati</taxon>
        <taxon>Spirochaetota</taxon>
        <taxon>Spirochaetia</taxon>
        <taxon>Spirochaetales</taxon>
        <taxon>Spirochaetaceae</taxon>
        <taxon>Candidatus Thalassospirochaeta</taxon>
    </lineage>
</organism>
<dbReference type="NCBIfam" id="TIGR01317">
    <property type="entry name" value="GOGAT_sm_gam"/>
    <property type="match status" value="1"/>
</dbReference>
<evidence type="ECO:0000313" key="7">
    <source>
        <dbReference type="EMBL" id="MDC7228268.1"/>
    </source>
</evidence>
<evidence type="ECO:0000256" key="1">
    <source>
        <dbReference type="ARBA" id="ARBA00022605"/>
    </source>
</evidence>